<gene>
    <name evidence="2" type="ORF">CEXT_74211</name>
</gene>
<feature type="transmembrane region" description="Helical" evidence="1">
    <location>
        <begin position="6"/>
        <end position="24"/>
    </location>
</feature>
<keyword evidence="1" id="KW-0812">Transmembrane</keyword>
<protein>
    <submittedName>
        <fullName evidence="2">Uncharacterized protein</fullName>
    </submittedName>
</protein>
<name>A0AAV4UWF6_CAEEX</name>
<dbReference type="Proteomes" id="UP001054945">
    <property type="component" value="Unassembled WGS sequence"/>
</dbReference>
<accession>A0AAV4UWF6</accession>
<evidence type="ECO:0000256" key="1">
    <source>
        <dbReference type="SAM" id="Phobius"/>
    </source>
</evidence>
<sequence length="98" mass="11133">MSVYSRSIIVPVIILIASFHFGVLKQCEGVPRGQLTAHCALKHKKNIPIQSEFVGMTTHLVVLHTKQIPDNGHCRKPFKTYTSYQLEFMHRISISSQN</sequence>
<evidence type="ECO:0000313" key="2">
    <source>
        <dbReference type="EMBL" id="GIY62237.1"/>
    </source>
</evidence>
<keyword evidence="1" id="KW-0472">Membrane</keyword>
<dbReference type="AlphaFoldDB" id="A0AAV4UWF6"/>
<reference evidence="2 3" key="1">
    <citation type="submission" date="2021-06" db="EMBL/GenBank/DDBJ databases">
        <title>Caerostris extrusa draft genome.</title>
        <authorList>
            <person name="Kono N."/>
            <person name="Arakawa K."/>
        </authorList>
    </citation>
    <scope>NUCLEOTIDE SEQUENCE [LARGE SCALE GENOMIC DNA]</scope>
</reference>
<keyword evidence="3" id="KW-1185">Reference proteome</keyword>
<evidence type="ECO:0000313" key="3">
    <source>
        <dbReference type="Proteomes" id="UP001054945"/>
    </source>
</evidence>
<proteinExistence type="predicted"/>
<keyword evidence="1" id="KW-1133">Transmembrane helix</keyword>
<dbReference type="EMBL" id="BPLR01013597">
    <property type="protein sequence ID" value="GIY62237.1"/>
    <property type="molecule type" value="Genomic_DNA"/>
</dbReference>
<organism evidence="2 3">
    <name type="scientific">Caerostris extrusa</name>
    <name type="common">Bark spider</name>
    <name type="synonym">Caerostris bankana</name>
    <dbReference type="NCBI Taxonomy" id="172846"/>
    <lineage>
        <taxon>Eukaryota</taxon>
        <taxon>Metazoa</taxon>
        <taxon>Ecdysozoa</taxon>
        <taxon>Arthropoda</taxon>
        <taxon>Chelicerata</taxon>
        <taxon>Arachnida</taxon>
        <taxon>Araneae</taxon>
        <taxon>Araneomorphae</taxon>
        <taxon>Entelegynae</taxon>
        <taxon>Araneoidea</taxon>
        <taxon>Araneidae</taxon>
        <taxon>Caerostris</taxon>
    </lineage>
</organism>
<comment type="caution">
    <text evidence="2">The sequence shown here is derived from an EMBL/GenBank/DDBJ whole genome shotgun (WGS) entry which is preliminary data.</text>
</comment>